<protein>
    <recommendedName>
        <fullName evidence="6">Integral membrane protein</fullName>
    </recommendedName>
</protein>
<reference evidence="5" key="3">
    <citation type="submission" date="2025-04" db="UniProtKB">
        <authorList>
            <consortium name="RefSeq"/>
        </authorList>
    </citation>
    <scope>IDENTIFICATION</scope>
    <source>
        <strain evidence="5">CBS 304.34</strain>
    </source>
</reference>
<proteinExistence type="predicted"/>
<dbReference type="Proteomes" id="UP000504636">
    <property type="component" value="Unplaced"/>
</dbReference>
<feature type="compositionally biased region" description="Basic residues" evidence="1">
    <location>
        <begin position="298"/>
        <end position="310"/>
    </location>
</feature>
<dbReference type="OrthoDB" id="2327445at2759"/>
<feature type="transmembrane region" description="Helical" evidence="2">
    <location>
        <begin position="235"/>
        <end position="260"/>
    </location>
</feature>
<dbReference type="Pfam" id="PF06687">
    <property type="entry name" value="SUR7"/>
    <property type="match status" value="1"/>
</dbReference>
<dbReference type="AlphaFoldDB" id="A0A6A6YKD9"/>
<accession>A0A6A6YKD9</accession>
<dbReference type="GO" id="GO:0005886">
    <property type="term" value="C:plasma membrane"/>
    <property type="evidence" value="ECO:0007669"/>
    <property type="project" value="InterPro"/>
</dbReference>
<dbReference type="PANTHER" id="PTHR28019">
    <property type="entry name" value="CELL MEMBRANE PROTEIN YLR413W-RELATED"/>
    <property type="match status" value="1"/>
</dbReference>
<evidence type="ECO:0000313" key="4">
    <source>
        <dbReference type="Proteomes" id="UP000504636"/>
    </source>
</evidence>
<feature type="region of interest" description="Disordered" evidence="1">
    <location>
        <begin position="279"/>
        <end position="310"/>
    </location>
</feature>
<keyword evidence="2" id="KW-1133">Transmembrane helix</keyword>
<keyword evidence="2" id="KW-0812">Transmembrane</keyword>
<reference evidence="5" key="2">
    <citation type="submission" date="2020-04" db="EMBL/GenBank/DDBJ databases">
        <authorList>
            <consortium name="NCBI Genome Project"/>
        </authorList>
    </citation>
    <scope>NUCLEOTIDE SEQUENCE</scope>
    <source>
        <strain evidence="5">CBS 304.34</strain>
    </source>
</reference>
<gene>
    <name evidence="3 5" type="ORF">BDZ99DRAFT_417180</name>
</gene>
<name>A0A6A6YKD9_9PEZI</name>
<dbReference type="RefSeq" id="XP_033576296.1">
    <property type="nucleotide sequence ID" value="XM_033716812.1"/>
</dbReference>
<evidence type="ECO:0000256" key="2">
    <source>
        <dbReference type="SAM" id="Phobius"/>
    </source>
</evidence>
<keyword evidence="4" id="KW-1185">Reference proteome</keyword>
<feature type="transmembrane region" description="Helical" evidence="2">
    <location>
        <begin position="36"/>
        <end position="57"/>
    </location>
</feature>
<dbReference type="EMBL" id="MU003701">
    <property type="protein sequence ID" value="KAF2809332.1"/>
    <property type="molecule type" value="Genomic_DNA"/>
</dbReference>
<feature type="transmembrane region" description="Helical" evidence="2">
    <location>
        <begin position="168"/>
        <end position="190"/>
    </location>
</feature>
<evidence type="ECO:0000256" key="1">
    <source>
        <dbReference type="SAM" id="MobiDB-lite"/>
    </source>
</evidence>
<evidence type="ECO:0008006" key="6">
    <source>
        <dbReference type="Google" id="ProtNLM"/>
    </source>
</evidence>
<dbReference type="InterPro" id="IPR052413">
    <property type="entry name" value="SUR7_domain"/>
</dbReference>
<dbReference type="InterPro" id="IPR009571">
    <property type="entry name" value="SUR7/Rim9-like_fungi"/>
</dbReference>
<sequence length="310" mass="34488">MFNRKKSESPGSLPSYDAEQHLSTQQVHRATRTRKIFSVLTAVFLFISVIFVIMVEVGQTYNRSVLRDIYFIKLDLSHIIPAAVPNSVLINSIARTLGLHDFYTVGLWGYCEGYNGDGVTNCSPPKTLYWFNPVEILQSELLAGASINLPADVNNILKLIHIVSNVMFGFYLAGACLSTVMIFIVPLSIYSRWASFAIAFFTFLAALFITVGTVIATVMFIIFRNVIRGVAEINIQATIGINMFALMWVAAAFSIFAWLVQTGLCCCCASRRDVKTGRKKGNKHAYTDTPAGETEKPKARRRFRLGKKAS</sequence>
<evidence type="ECO:0000313" key="3">
    <source>
        <dbReference type="EMBL" id="KAF2809332.1"/>
    </source>
</evidence>
<dbReference type="GO" id="GO:0051285">
    <property type="term" value="C:cell cortex of cell tip"/>
    <property type="evidence" value="ECO:0007669"/>
    <property type="project" value="TreeGrafter"/>
</dbReference>
<dbReference type="PANTHER" id="PTHR28019:SF2">
    <property type="entry name" value="CELL MEMBRANE PROTEIN YLR413W-RELATED"/>
    <property type="match status" value="1"/>
</dbReference>
<feature type="transmembrane region" description="Helical" evidence="2">
    <location>
        <begin position="196"/>
        <end position="223"/>
    </location>
</feature>
<dbReference type="GO" id="GO:0031505">
    <property type="term" value="P:fungal-type cell wall organization"/>
    <property type="evidence" value="ECO:0007669"/>
    <property type="project" value="TreeGrafter"/>
</dbReference>
<evidence type="ECO:0000313" key="5">
    <source>
        <dbReference type="RefSeq" id="XP_033576296.1"/>
    </source>
</evidence>
<dbReference type="GeneID" id="54457705"/>
<reference evidence="3 5" key="1">
    <citation type="journal article" date="2020" name="Stud. Mycol.">
        <title>101 Dothideomycetes genomes: a test case for predicting lifestyles and emergence of pathogens.</title>
        <authorList>
            <person name="Haridas S."/>
            <person name="Albert R."/>
            <person name="Binder M."/>
            <person name="Bloem J."/>
            <person name="Labutti K."/>
            <person name="Salamov A."/>
            <person name="Andreopoulos B."/>
            <person name="Baker S."/>
            <person name="Barry K."/>
            <person name="Bills G."/>
            <person name="Bluhm B."/>
            <person name="Cannon C."/>
            <person name="Castanera R."/>
            <person name="Culley D."/>
            <person name="Daum C."/>
            <person name="Ezra D."/>
            <person name="Gonzalez J."/>
            <person name="Henrissat B."/>
            <person name="Kuo A."/>
            <person name="Liang C."/>
            <person name="Lipzen A."/>
            <person name="Lutzoni F."/>
            <person name="Magnuson J."/>
            <person name="Mondo S."/>
            <person name="Nolan M."/>
            <person name="Ohm R."/>
            <person name="Pangilinan J."/>
            <person name="Park H.-J."/>
            <person name="Ramirez L."/>
            <person name="Alfaro M."/>
            <person name="Sun H."/>
            <person name="Tritt A."/>
            <person name="Yoshinaga Y."/>
            <person name="Zwiers L.-H."/>
            <person name="Turgeon B."/>
            <person name="Goodwin S."/>
            <person name="Spatafora J."/>
            <person name="Crous P."/>
            <person name="Grigoriev I."/>
        </authorList>
    </citation>
    <scope>NUCLEOTIDE SEQUENCE</scope>
    <source>
        <strain evidence="3 5">CBS 304.34</strain>
    </source>
</reference>
<keyword evidence="2" id="KW-0472">Membrane</keyword>
<organism evidence="3">
    <name type="scientific">Mytilinidion resinicola</name>
    <dbReference type="NCBI Taxonomy" id="574789"/>
    <lineage>
        <taxon>Eukaryota</taxon>
        <taxon>Fungi</taxon>
        <taxon>Dikarya</taxon>
        <taxon>Ascomycota</taxon>
        <taxon>Pezizomycotina</taxon>
        <taxon>Dothideomycetes</taxon>
        <taxon>Pleosporomycetidae</taxon>
        <taxon>Mytilinidiales</taxon>
        <taxon>Mytilinidiaceae</taxon>
        <taxon>Mytilinidion</taxon>
    </lineage>
</organism>